<dbReference type="InterPro" id="IPR008979">
    <property type="entry name" value="Galactose-bd-like_sf"/>
</dbReference>
<feature type="domain" description="Glycoside hydrolase family 2 catalytic" evidence="1">
    <location>
        <begin position="282"/>
        <end position="443"/>
    </location>
</feature>
<evidence type="ECO:0000313" key="2">
    <source>
        <dbReference type="EMBL" id="HIX05125.1"/>
    </source>
</evidence>
<reference evidence="2" key="2">
    <citation type="submission" date="2021-04" db="EMBL/GenBank/DDBJ databases">
        <authorList>
            <person name="Gilroy R."/>
        </authorList>
    </citation>
    <scope>NUCLEOTIDE SEQUENCE</scope>
    <source>
        <strain evidence="2">2239</strain>
    </source>
</reference>
<dbReference type="EMBL" id="DXFW01000008">
    <property type="protein sequence ID" value="HIX05125.1"/>
    <property type="molecule type" value="Genomic_DNA"/>
</dbReference>
<dbReference type="PANTHER" id="PTHR42732">
    <property type="entry name" value="BETA-GALACTOSIDASE"/>
    <property type="match status" value="1"/>
</dbReference>
<dbReference type="Gene3D" id="2.60.120.260">
    <property type="entry name" value="Galactose-binding domain-like"/>
    <property type="match status" value="1"/>
</dbReference>
<dbReference type="GO" id="GO:0004553">
    <property type="term" value="F:hydrolase activity, hydrolyzing O-glycosyl compounds"/>
    <property type="evidence" value="ECO:0007669"/>
    <property type="project" value="InterPro"/>
</dbReference>
<dbReference type="InterPro" id="IPR017853">
    <property type="entry name" value="GH"/>
</dbReference>
<reference evidence="2" key="1">
    <citation type="journal article" date="2021" name="PeerJ">
        <title>Extensive microbial diversity within the chicken gut microbiome revealed by metagenomics and culture.</title>
        <authorList>
            <person name="Gilroy R."/>
            <person name="Ravi A."/>
            <person name="Getino M."/>
            <person name="Pursley I."/>
            <person name="Horton D.L."/>
            <person name="Alikhan N.F."/>
            <person name="Baker D."/>
            <person name="Gharbi K."/>
            <person name="Hall N."/>
            <person name="Watson M."/>
            <person name="Adriaenssens E.M."/>
            <person name="Foster-Nyarko E."/>
            <person name="Jarju S."/>
            <person name="Secka A."/>
            <person name="Antonio M."/>
            <person name="Oren A."/>
            <person name="Chaudhuri R.R."/>
            <person name="La Ragione R."/>
            <person name="Hildebrand F."/>
            <person name="Pallen M.J."/>
        </authorList>
    </citation>
    <scope>NUCLEOTIDE SEQUENCE</scope>
    <source>
        <strain evidence="2">2239</strain>
    </source>
</reference>
<dbReference type="PANTHER" id="PTHR42732:SF2">
    <property type="entry name" value="BETA-MANNOSIDASE"/>
    <property type="match status" value="1"/>
</dbReference>
<evidence type="ECO:0000313" key="3">
    <source>
        <dbReference type="Proteomes" id="UP000824193"/>
    </source>
</evidence>
<dbReference type="InterPro" id="IPR036156">
    <property type="entry name" value="Beta-gal/glucu_dom_sf"/>
</dbReference>
<dbReference type="Gene3D" id="3.20.20.80">
    <property type="entry name" value="Glycosidases"/>
    <property type="match status" value="1"/>
</dbReference>
<keyword evidence="2" id="KW-0378">Hydrolase</keyword>
<proteinExistence type="predicted"/>
<dbReference type="SUPFAM" id="SSF51445">
    <property type="entry name" value="(Trans)glycosidases"/>
    <property type="match status" value="1"/>
</dbReference>
<dbReference type="AlphaFoldDB" id="A0A9D2ADP0"/>
<dbReference type="Proteomes" id="UP000824193">
    <property type="component" value="Unassembled WGS sequence"/>
</dbReference>
<sequence length="570" mass="63296">MKEPLFTAAGEALPALPWRDYPRPRLRRQSFLNLNGRWQFAVRQSGEAPAEYDREILVPFCPESDLSGVGEHFAEGSFLFYRRRLSLPDGFDAGRVLLHVDGADQTVDCFLNGQLLGSHTGGYEAAGFELTGGLLPGENELVLRVTDDLRGHVQPYGKQVERPGGMWYTPVSGLWQTVWLESVPQTYIRRADFTCTLEEAVLDVGDERLCGAVTVADPDGAFTVPLKNGRAVLRPEKPRLWSPETPFLYPIVIEAGEDRAESYFALRTLEIKTVGGCPRLCLNGAPCFFHGVLDQGYWSDGIFTPASPAAYDEDILAMKALGFNTLRKHIKVEPPLFYYACDRLGMAVFQDMVNNGDYNYRRDTVLPNLGFQTRRSDEKMHPDPAARAAFLAGMEATVAALKSHPCVVYWTIFNEGWGQFCSTAAYQKLRSLDSSRFIDSTSGWFRCGDTDVDSRHIYFGPWDLKAGEKPLVLTEFGGLTLPVAGHLQCPGRSYGYGACKSPEELERRVLALYEKRVLPLAEQGLCAAIYTQLSDVEEEVNGLLTADRKVCKLQAAPMLALAKRLAQSCG</sequence>
<name>A0A9D2ADP0_9FIRM</name>
<organism evidence="2 3">
    <name type="scientific">Candidatus Allofournierella pullicola</name>
    <dbReference type="NCBI Taxonomy" id="2838596"/>
    <lineage>
        <taxon>Bacteria</taxon>
        <taxon>Bacillati</taxon>
        <taxon>Bacillota</taxon>
        <taxon>Clostridia</taxon>
        <taxon>Eubacteriales</taxon>
        <taxon>Oscillospiraceae</taxon>
        <taxon>Allofournierella</taxon>
    </lineage>
</organism>
<dbReference type="InterPro" id="IPR006103">
    <property type="entry name" value="Glyco_hydro_2_cat"/>
</dbReference>
<evidence type="ECO:0000259" key="1">
    <source>
        <dbReference type="Pfam" id="PF02836"/>
    </source>
</evidence>
<dbReference type="SUPFAM" id="SSF49303">
    <property type="entry name" value="beta-Galactosidase/glucuronidase domain"/>
    <property type="match status" value="1"/>
</dbReference>
<accession>A0A9D2ADP0</accession>
<gene>
    <name evidence="2" type="ORF">H9865_03295</name>
</gene>
<dbReference type="Pfam" id="PF02836">
    <property type="entry name" value="Glyco_hydro_2_C"/>
    <property type="match status" value="1"/>
</dbReference>
<protein>
    <submittedName>
        <fullName evidence="2">Glycoside hydrolase family 2</fullName>
    </submittedName>
</protein>
<dbReference type="SUPFAM" id="SSF49785">
    <property type="entry name" value="Galactose-binding domain-like"/>
    <property type="match status" value="1"/>
</dbReference>
<dbReference type="InterPro" id="IPR051913">
    <property type="entry name" value="GH2_Domain-Containing"/>
</dbReference>
<comment type="caution">
    <text evidence="2">The sequence shown here is derived from an EMBL/GenBank/DDBJ whole genome shotgun (WGS) entry which is preliminary data.</text>
</comment>
<dbReference type="GO" id="GO:0005975">
    <property type="term" value="P:carbohydrate metabolic process"/>
    <property type="evidence" value="ECO:0007669"/>
    <property type="project" value="InterPro"/>
</dbReference>